<evidence type="ECO:0000313" key="2">
    <source>
        <dbReference type="EMBL" id="KAA0016086.1"/>
    </source>
</evidence>
<organism evidence="2 3">
    <name type="scientific">Antrihabitans cavernicola</name>
    <dbReference type="NCBI Taxonomy" id="2495913"/>
    <lineage>
        <taxon>Bacteria</taxon>
        <taxon>Bacillati</taxon>
        <taxon>Actinomycetota</taxon>
        <taxon>Actinomycetes</taxon>
        <taxon>Mycobacteriales</taxon>
        <taxon>Nocardiaceae</taxon>
        <taxon>Antrihabitans</taxon>
    </lineage>
</organism>
<keyword evidence="3" id="KW-1185">Reference proteome</keyword>
<reference evidence="2 3" key="1">
    <citation type="submission" date="2019-07" db="EMBL/GenBank/DDBJ databases">
        <title>Rhodococcus cavernicolus sp. nov., isolated from a cave.</title>
        <authorList>
            <person name="Lee S.D."/>
        </authorList>
    </citation>
    <scope>NUCLEOTIDE SEQUENCE [LARGE SCALE GENOMIC DNA]</scope>
    <source>
        <strain evidence="2 3">C1-24</strain>
    </source>
</reference>
<dbReference type="AlphaFoldDB" id="A0A5A7S668"/>
<name>A0A5A7S668_9NOCA</name>
<evidence type="ECO:0000313" key="3">
    <source>
        <dbReference type="Proteomes" id="UP000322244"/>
    </source>
</evidence>
<dbReference type="EMBL" id="VLNY01000031">
    <property type="protein sequence ID" value="KAA0016086.1"/>
    <property type="molecule type" value="Genomic_DNA"/>
</dbReference>
<dbReference type="RefSeq" id="WP_149433327.1">
    <property type="nucleotide sequence ID" value="NZ_VLNY01000031.1"/>
</dbReference>
<sequence length="121" mass="12556">MRLKIDTSRSQFIVTKTPEPRTNFETGSPKLDPVTGLVQFAVQMLALDDAGGEVITVTVVGDPKLTVTQPVTVTALVAMPWSQGDRSGVAFRADSITAVAATPASAPSADTGSSAGTRPQK</sequence>
<dbReference type="OrthoDB" id="4299905at2"/>
<evidence type="ECO:0000256" key="1">
    <source>
        <dbReference type="SAM" id="MobiDB-lite"/>
    </source>
</evidence>
<gene>
    <name evidence="2" type="ORF">FOY51_26720</name>
</gene>
<evidence type="ECO:0008006" key="4">
    <source>
        <dbReference type="Google" id="ProtNLM"/>
    </source>
</evidence>
<proteinExistence type="predicted"/>
<feature type="region of interest" description="Disordered" evidence="1">
    <location>
        <begin position="100"/>
        <end position="121"/>
    </location>
</feature>
<accession>A0A5A7S668</accession>
<protein>
    <recommendedName>
        <fullName evidence="4">Regulatory protein</fullName>
    </recommendedName>
</protein>
<comment type="caution">
    <text evidence="2">The sequence shown here is derived from an EMBL/GenBank/DDBJ whole genome shotgun (WGS) entry which is preliminary data.</text>
</comment>
<dbReference type="Proteomes" id="UP000322244">
    <property type="component" value="Unassembled WGS sequence"/>
</dbReference>